<dbReference type="Proteomes" id="UP001205843">
    <property type="component" value="Unassembled WGS sequence"/>
</dbReference>
<accession>A0AAE3KHG0</accession>
<sequence length="72" mass="8307">MHYSVHYSSRGNAMLTVKQLDNLKPKGSPYREWDSDRSGFGVQVSKAGAVSFFQHYTFEGKRRFLNLEPPRV</sequence>
<evidence type="ECO:0000313" key="2">
    <source>
        <dbReference type="Proteomes" id="UP001205843"/>
    </source>
</evidence>
<evidence type="ECO:0000313" key="1">
    <source>
        <dbReference type="EMBL" id="MCP1676312.1"/>
    </source>
</evidence>
<dbReference type="InterPro" id="IPR038488">
    <property type="entry name" value="Integrase_DNA-bd_sf"/>
</dbReference>
<keyword evidence="2" id="KW-1185">Reference proteome</keyword>
<protein>
    <recommendedName>
        <fullName evidence="3">DUF4102 domain-containing protein</fullName>
    </recommendedName>
</protein>
<reference evidence="1" key="1">
    <citation type="submission" date="2022-03" db="EMBL/GenBank/DDBJ databases">
        <title>Genomic Encyclopedia of Type Strains, Phase III (KMG-III): the genomes of soil and plant-associated and newly described type strains.</title>
        <authorList>
            <person name="Whitman W."/>
        </authorList>
    </citation>
    <scope>NUCLEOTIDE SEQUENCE</scope>
    <source>
        <strain evidence="1">ANL 6-2</strain>
    </source>
</reference>
<organism evidence="1 2">
    <name type="scientific">Natronocella acetinitrilica</name>
    <dbReference type="NCBI Taxonomy" id="414046"/>
    <lineage>
        <taxon>Bacteria</taxon>
        <taxon>Pseudomonadati</taxon>
        <taxon>Pseudomonadota</taxon>
        <taxon>Gammaproteobacteria</taxon>
        <taxon>Chromatiales</taxon>
        <taxon>Ectothiorhodospiraceae</taxon>
        <taxon>Natronocella</taxon>
    </lineage>
</organism>
<name>A0AAE3KHG0_9GAMM</name>
<dbReference type="EMBL" id="JALJXV010000009">
    <property type="protein sequence ID" value="MCP1676312.1"/>
    <property type="molecule type" value="Genomic_DNA"/>
</dbReference>
<gene>
    <name evidence="1" type="ORF">J2T57_003473</name>
</gene>
<proteinExistence type="predicted"/>
<dbReference type="AlphaFoldDB" id="A0AAE3KHG0"/>
<comment type="caution">
    <text evidence="1">The sequence shown here is derived from an EMBL/GenBank/DDBJ whole genome shotgun (WGS) entry which is preliminary data.</text>
</comment>
<dbReference type="Gene3D" id="3.30.160.390">
    <property type="entry name" value="Integrase, DNA-binding domain"/>
    <property type="match status" value="1"/>
</dbReference>
<evidence type="ECO:0008006" key="3">
    <source>
        <dbReference type="Google" id="ProtNLM"/>
    </source>
</evidence>